<evidence type="ECO:0000313" key="5">
    <source>
        <dbReference type="EMBL" id="MTF37621.1"/>
    </source>
</evidence>
<dbReference type="InterPro" id="IPR012827">
    <property type="entry name" value="Hemerythrin_metal-bd"/>
</dbReference>
<evidence type="ECO:0000313" key="6">
    <source>
        <dbReference type="Proteomes" id="UP000437131"/>
    </source>
</evidence>
<dbReference type="NCBIfam" id="TIGR02481">
    <property type="entry name" value="hemeryth_dom"/>
    <property type="match status" value="1"/>
</dbReference>
<name>A0A844GRB9_9CHRO</name>
<dbReference type="PANTHER" id="PTHR37164">
    <property type="entry name" value="BACTERIOHEMERYTHRIN"/>
    <property type="match status" value="1"/>
</dbReference>
<dbReference type="EMBL" id="WMIA01000001">
    <property type="protein sequence ID" value="MTF37621.1"/>
    <property type="molecule type" value="Genomic_DNA"/>
</dbReference>
<dbReference type="InterPro" id="IPR016131">
    <property type="entry name" value="Haemerythrin_Fe_BS"/>
</dbReference>
<dbReference type="NCBIfam" id="NF033749">
    <property type="entry name" value="bact_hemeryth"/>
    <property type="match status" value="1"/>
</dbReference>
<dbReference type="InterPro" id="IPR012312">
    <property type="entry name" value="Hemerythrin-like"/>
</dbReference>
<sequence length="144" mass="17484">MSLIFAQWNPEYYTGNKKVDEEHRQLFEIVNELHDAMKKGHGKDVLQQTLDKLIKYTIQHFTDEEMFMLSKRYPRYQEHKKIHQELTQKVKELRNKFVAGNVNINIELLHFLNQWLAHHIKGEDFKLFKYIREQEELKSKSLIN</sequence>
<dbReference type="PANTHER" id="PTHR37164:SF1">
    <property type="entry name" value="BACTERIOHEMERYTHRIN"/>
    <property type="match status" value="1"/>
</dbReference>
<dbReference type="SUPFAM" id="SSF47188">
    <property type="entry name" value="Hemerythrin-like"/>
    <property type="match status" value="1"/>
</dbReference>
<evidence type="ECO:0000256" key="1">
    <source>
        <dbReference type="ARBA" id="ARBA00010587"/>
    </source>
</evidence>
<dbReference type="RefSeq" id="WP_155082498.1">
    <property type="nucleotide sequence ID" value="NZ_WMIA01000001.1"/>
</dbReference>
<dbReference type="InterPro" id="IPR050669">
    <property type="entry name" value="Hemerythrin"/>
</dbReference>
<proteinExistence type="inferred from homology"/>
<dbReference type="Pfam" id="PF01814">
    <property type="entry name" value="Hemerythrin"/>
    <property type="match status" value="1"/>
</dbReference>
<evidence type="ECO:0000259" key="4">
    <source>
        <dbReference type="Pfam" id="PF01814"/>
    </source>
</evidence>
<accession>A0A844GRB9</accession>
<dbReference type="Gene3D" id="1.20.120.50">
    <property type="entry name" value="Hemerythrin-like"/>
    <property type="match status" value="1"/>
</dbReference>
<reference evidence="5 6" key="1">
    <citation type="submission" date="2019-11" db="EMBL/GenBank/DDBJ databases">
        <title>Isolation of a new High Light Tolerant Cyanobacteria.</title>
        <authorList>
            <person name="Dobson Z."/>
            <person name="Vaughn N."/>
            <person name="Vaughn M."/>
            <person name="Fromme P."/>
            <person name="Mazor Y."/>
        </authorList>
    </citation>
    <scope>NUCLEOTIDE SEQUENCE [LARGE SCALE GENOMIC DNA]</scope>
    <source>
        <strain evidence="5 6">0216</strain>
    </source>
</reference>
<comment type="similarity">
    <text evidence="1">Belongs to the hemerythrin family.</text>
</comment>
<dbReference type="Proteomes" id="UP000437131">
    <property type="component" value="Unassembled WGS sequence"/>
</dbReference>
<dbReference type="InterPro" id="IPR035938">
    <property type="entry name" value="Hemerythrin-like_sf"/>
</dbReference>
<gene>
    <name evidence="5" type="ORF">GGC33_01570</name>
</gene>
<dbReference type="AlphaFoldDB" id="A0A844GRB9"/>
<organism evidence="5 6">
    <name type="scientific">Cyanobacterium aponinum 0216</name>
    <dbReference type="NCBI Taxonomy" id="2676140"/>
    <lineage>
        <taxon>Bacteria</taxon>
        <taxon>Bacillati</taxon>
        <taxon>Cyanobacteriota</taxon>
        <taxon>Cyanophyceae</taxon>
        <taxon>Oscillatoriophycideae</taxon>
        <taxon>Chroococcales</taxon>
        <taxon>Geminocystaceae</taxon>
        <taxon>Cyanobacterium</taxon>
    </lineage>
</organism>
<dbReference type="CDD" id="cd12107">
    <property type="entry name" value="Hemerythrin"/>
    <property type="match status" value="1"/>
</dbReference>
<keyword evidence="2" id="KW-0479">Metal-binding</keyword>
<keyword evidence="3" id="KW-0408">Iron</keyword>
<dbReference type="GO" id="GO:0046872">
    <property type="term" value="F:metal ion binding"/>
    <property type="evidence" value="ECO:0007669"/>
    <property type="project" value="UniProtKB-KW"/>
</dbReference>
<feature type="domain" description="Hemerythrin-like" evidence="4">
    <location>
        <begin position="15"/>
        <end position="130"/>
    </location>
</feature>
<dbReference type="PROSITE" id="PS00550">
    <property type="entry name" value="HEMERYTHRINS"/>
    <property type="match status" value="1"/>
</dbReference>
<evidence type="ECO:0000256" key="2">
    <source>
        <dbReference type="ARBA" id="ARBA00022723"/>
    </source>
</evidence>
<comment type="caution">
    <text evidence="5">The sequence shown here is derived from an EMBL/GenBank/DDBJ whole genome shotgun (WGS) entry which is preliminary data.</text>
</comment>
<evidence type="ECO:0000256" key="3">
    <source>
        <dbReference type="ARBA" id="ARBA00023004"/>
    </source>
</evidence>
<protein>
    <submittedName>
        <fullName evidence="5">Bacteriohemerythrin</fullName>
    </submittedName>
</protein>